<organism evidence="1 2">
    <name type="scientific">Peronosclerospora sorghi</name>
    <dbReference type="NCBI Taxonomy" id="230839"/>
    <lineage>
        <taxon>Eukaryota</taxon>
        <taxon>Sar</taxon>
        <taxon>Stramenopiles</taxon>
        <taxon>Oomycota</taxon>
        <taxon>Peronosporomycetes</taxon>
        <taxon>Peronosporales</taxon>
        <taxon>Peronosporaceae</taxon>
        <taxon>Peronosclerospora</taxon>
    </lineage>
</organism>
<dbReference type="Proteomes" id="UP001163321">
    <property type="component" value="Chromosome 3"/>
</dbReference>
<evidence type="ECO:0000313" key="2">
    <source>
        <dbReference type="Proteomes" id="UP001163321"/>
    </source>
</evidence>
<proteinExistence type="predicted"/>
<reference evidence="1 2" key="1">
    <citation type="journal article" date="2022" name="bioRxiv">
        <title>The genome of the oomycete Peronosclerospora sorghi, a cosmopolitan pathogen of maize and sorghum, is inflated with dispersed pseudogenes.</title>
        <authorList>
            <person name="Fletcher K."/>
            <person name="Martin F."/>
            <person name="Isakeit T."/>
            <person name="Cavanaugh K."/>
            <person name="Magill C."/>
            <person name="Michelmore R."/>
        </authorList>
    </citation>
    <scope>NUCLEOTIDE SEQUENCE [LARGE SCALE GENOMIC DNA]</scope>
    <source>
        <strain evidence="1">P6</strain>
    </source>
</reference>
<gene>
    <name evidence="1" type="ORF">PsorP6_007608</name>
</gene>
<comment type="caution">
    <text evidence="1">The sequence shown here is derived from an EMBL/GenBank/DDBJ whole genome shotgun (WGS) entry which is preliminary data.</text>
</comment>
<name>A0ACC0W7H5_9STRA</name>
<dbReference type="EMBL" id="CM047582">
    <property type="protein sequence ID" value="KAI9914595.1"/>
    <property type="molecule type" value="Genomic_DNA"/>
</dbReference>
<protein>
    <submittedName>
        <fullName evidence="1">Uncharacterized protein</fullName>
    </submittedName>
</protein>
<evidence type="ECO:0000313" key="1">
    <source>
        <dbReference type="EMBL" id="KAI9914595.1"/>
    </source>
</evidence>
<accession>A0ACC0W7H5</accession>
<keyword evidence="2" id="KW-1185">Reference proteome</keyword>
<sequence length="105" mass="11956">MAEPHMKTAGVASYIRHQEDVPANAIVTTDAVITELKLLKMRRKYRYILFRIKADKVVVDNTSPRSATFADFNAALPDSDCRYAVYDHEYITPDGRKSNKLCFVT</sequence>